<dbReference type="PROSITE" id="PS50011">
    <property type="entry name" value="PROTEIN_KINASE_DOM"/>
    <property type="match status" value="1"/>
</dbReference>
<keyword evidence="7" id="KW-0597">Phosphoprotein</keyword>
<keyword evidence="8" id="KW-0808">Transferase</keyword>
<keyword evidence="19" id="KW-1185">Reference proteome</keyword>
<dbReference type="CDD" id="cd06609">
    <property type="entry name" value="STKc_MST3_like"/>
    <property type="match status" value="1"/>
</dbReference>
<dbReference type="EMBL" id="CAMKVN010001057">
    <property type="protein sequence ID" value="CAI2173384.1"/>
    <property type="molecule type" value="Genomic_DNA"/>
</dbReference>
<dbReference type="AlphaFoldDB" id="A0A9W4SLW6"/>
<dbReference type="PANTHER" id="PTHR48012">
    <property type="entry name" value="STERILE20-LIKE KINASE, ISOFORM B-RELATED"/>
    <property type="match status" value="1"/>
</dbReference>
<keyword evidence="13" id="KW-0460">Magnesium</keyword>
<feature type="binding site" evidence="16">
    <location>
        <position position="31"/>
    </location>
    <ligand>
        <name>ATP</name>
        <dbReference type="ChEBI" id="CHEBI:30616"/>
    </ligand>
</feature>
<dbReference type="GO" id="GO:0046872">
    <property type="term" value="F:metal ion binding"/>
    <property type="evidence" value="ECO:0007669"/>
    <property type="project" value="UniProtKB-KW"/>
</dbReference>
<dbReference type="SUPFAM" id="SSF56112">
    <property type="entry name" value="Protein kinase-like (PK-like)"/>
    <property type="match status" value="1"/>
</dbReference>
<protein>
    <recommendedName>
        <fullName evidence="4">non-specific serine/threonine protein kinase</fullName>
        <ecNumber evidence="4">2.7.11.1</ecNumber>
    </recommendedName>
</protein>
<dbReference type="InterPro" id="IPR017441">
    <property type="entry name" value="Protein_kinase_ATP_BS"/>
</dbReference>
<evidence type="ECO:0000256" key="1">
    <source>
        <dbReference type="ARBA" id="ARBA00001946"/>
    </source>
</evidence>
<dbReference type="InterPro" id="IPR000719">
    <property type="entry name" value="Prot_kinase_dom"/>
</dbReference>
<keyword evidence="12 16" id="KW-0067">ATP-binding</keyword>
<dbReference type="GO" id="GO:0005524">
    <property type="term" value="F:ATP binding"/>
    <property type="evidence" value="ECO:0007669"/>
    <property type="project" value="UniProtKB-UniRule"/>
</dbReference>
<evidence type="ECO:0000256" key="2">
    <source>
        <dbReference type="ARBA" id="ARBA00004496"/>
    </source>
</evidence>
<dbReference type="OrthoDB" id="248923at2759"/>
<dbReference type="Proteomes" id="UP001153678">
    <property type="component" value="Unassembled WGS sequence"/>
</dbReference>
<feature type="domain" description="Protein kinase" evidence="17">
    <location>
        <begin position="2"/>
        <end position="252"/>
    </location>
</feature>
<evidence type="ECO:0000256" key="5">
    <source>
        <dbReference type="ARBA" id="ARBA00022490"/>
    </source>
</evidence>
<comment type="caution">
    <text evidence="18">The sequence shown here is derived from an EMBL/GenBank/DDBJ whole genome shotgun (WGS) entry which is preliminary data.</text>
</comment>
<keyword evidence="5" id="KW-0963">Cytoplasm</keyword>
<dbReference type="PANTHER" id="PTHR48012:SF27">
    <property type="entry name" value="SERINE_THREONINE-PROTEIN KINASE SID1"/>
    <property type="match status" value="1"/>
</dbReference>
<dbReference type="Gene3D" id="1.10.510.10">
    <property type="entry name" value="Transferase(Phosphotransferase) domain 1"/>
    <property type="match status" value="1"/>
</dbReference>
<name>A0A9W4SLW6_9GLOM</name>
<comment type="similarity">
    <text evidence="3">Belongs to the protein kinase superfamily. STE Ser/Thr protein kinase family. STE20 subfamily.</text>
</comment>
<evidence type="ECO:0000256" key="4">
    <source>
        <dbReference type="ARBA" id="ARBA00012513"/>
    </source>
</evidence>
<keyword evidence="9" id="KW-0479">Metal-binding</keyword>
<sequence>MYDLLEKLGTGSFGTVYKAIHKETNEVVAIKQIDLEDSDDDISEIQQEIALLSQCDSPYITRYYGSFIKGFKLWIVMEYLSGGSCLDLLKPGPFDEQYLAIVLRELLYGLEYLHVEGKIHRDIKAANILLSGDGKVKLADFGVAAQLSNNKSKRNTFVGTPFWMAPEVIRQAGYDHKADIWSLGITAIEMAKGEPPLSEYHPMRVLFLIPKAKPPVLEGNFSSAFKNFVELCLTKNPLDRPTAKELLRHRFIKSARNTVSLQELVERYEVWKSNGPQRAASVFQKTLTLNNNITELVWDFETIKQAAKNGTIKLETSKDGTFKIETKNDGTIKLETNKDGTIKLDPATIKRLEKATLLSCSSNYSTVRASDFANQRNLEVMANSNVNGTIIQTSSAKQILTVDSLYMNGSGLDTVRAPRPFSAASTTSSRSYSTISRKNIAEPVTEEGFAGRQLVKEVILPSISQIKLKELRANEIEAINTLEKGIEDLDHANPDLVVTVLVDILSRMKNNVEVCDKLSDLGIVSDAFLTANNHSTTDTASSRSGLSNYG</sequence>
<keyword evidence="6" id="KW-0723">Serine/threonine-protein kinase</keyword>
<comment type="subcellular location">
    <subcellularLocation>
        <location evidence="2">Cytoplasm</location>
    </subcellularLocation>
</comment>
<accession>A0A9W4SLW6</accession>
<comment type="catalytic activity">
    <reaction evidence="15">
        <text>L-seryl-[protein] + ATP = O-phospho-L-seryl-[protein] + ADP + H(+)</text>
        <dbReference type="Rhea" id="RHEA:17989"/>
        <dbReference type="Rhea" id="RHEA-COMP:9863"/>
        <dbReference type="Rhea" id="RHEA-COMP:11604"/>
        <dbReference type="ChEBI" id="CHEBI:15378"/>
        <dbReference type="ChEBI" id="CHEBI:29999"/>
        <dbReference type="ChEBI" id="CHEBI:30616"/>
        <dbReference type="ChEBI" id="CHEBI:83421"/>
        <dbReference type="ChEBI" id="CHEBI:456216"/>
        <dbReference type="EC" id="2.7.11.1"/>
    </reaction>
</comment>
<reference evidence="18" key="1">
    <citation type="submission" date="2022-08" db="EMBL/GenBank/DDBJ databases">
        <authorList>
            <person name="Kallberg Y."/>
            <person name="Tangrot J."/>
            <person name="Rosling A."/>
        </authorList>
    </citation>
    <scope>NUCLEOTIDE SEQUENCE</scope>
    <source>
        <strain evidence="18">Wild A</strain>
    </source>
</reference>
<comment type="cofactor">
    <cofactor evidence="1">
        <name>Mg(2+)</name>
        <dbReference type="ChEBI" id="CHEBI:18420"/>
    </cofactor>
</comment>
<evidence type="ECO:0000256" key="11">
    <source>
        <dbReference type="ARBA" id="ARBA00022777"/>
    </source>
</evidence>
<evidence type="ECO:0000313" key="18">
    <source>
        <dbReference type="EMBL" id="CAI2173384.1"/>
    </source>
</evidence>
<evidence type="ECO:0000256" key="12">
    <source>
        <dbReference type="ARBA" id="ARBA00022840"/>
    </source>
</evidence>
<evidence type="ECO:0000313" key="19">
    <source>
        <dbReference type="Proteomes" id="UP001153678"/>
    </source>
</evidence>
<evidence type="ECO:0000256" key="3">
    <source>
        <dbReference type="ARBA" id="ARBA00008874"/>
    </source>
</evidence>
<evidence type="ECO:0000259" key="17">
    <source>
        <dbReference type="PROSITE" id="PS50011"/>
    </source>
</evidence>
<evidence type="ECO:0000256" key="6">
    <source>
        <dbReference type="ARBA" id="ARBA00022527"/>
    </source>
</evidence>
<keyword evidence="10 16" id="KW-0547">Nucleotide-binding</keyword>
<evidence type="ECO:0000256" key="16">
    <source>
        <dbReference type="PROSITE-ProRule" id="PRU10141"/>
    </source>
</evidence>
<keyword evidence="11" id="KW-0418">Kinase</keyword>
<dbReference type="FunFam" id="1.10.510.10:FF:000411">
    <property type="entry name" value="Probable Ste20-like kinase Don3"/>
    <property type="match status" value="1"/>
</dbReference>
<evidence type="ECO:0000256" key="10">
    <source>
        <dbReference type="ARBA" id="ARBA00022741"/>
    </source>
</evidence>
<gene>
    <name evidence="18" type="ORF">FWILDA_LOCUS6057</name>
</gene>
<comment type="catalytic activity">
    <reaction evidence="14">
        <text>L-threonyl-[protein] + ATP = O-phospho-L-threonyl-[protein] + ADP + H(+)</text>
        <dbReference type="Rhea" id="RHEA:46608"/>
        <dbReference type="Rhea" id="RHEA-COMP:11060"/>
        <dbReference type="Rhea" id="RHEA-COMP:11605"/>
        <dbReference type="ChEBI" id="CHEBI:15378"/>
        <dbReference type="ChEBI" id="CHEBI:30013"/>
        <dbReference type="ChEBI" id="CHEBI:30616"/>
        <dbReference type="ChEBI" id="CHEBI:61977"/>
        <dbReference type="ChEBI" id="CHEBI:456216"/>
        <dbReference type="EC" id="2.7.11.1"/>
    </reaction>
</comment>
<dbReference type="EC" id="2.7.11.1" evidence="4"/>
<dbReference type="InterPro" id="IPR011009">
    <property type="entry name" value="Kinase-like_dom_sf"/>
</dbReference>
<dbReference type="GO" id="GO:0005737">
    <property type="term" value="C:cytoplasm"/>
    <property type="evidence" value="ECO:0007669"/>
    <property type="project" value="UniProtKB-SubCell"/>
</dbReference>
<dbReference type="SMART" id="SM00220">
    <property type="entry name" value="S_TKc"/>
    <property type="match status" value="1"/>
</dbReference>
<evidence type="ECO:0000256" key="9">
    <source>
        <dbReference type="ARBA" id="ARBA00022723"/>
    </source>
</evidence>
<evidence type="ECO:0000256" key="14">
    <source>
        <dbReference type="ARBA" id="ARBA00047899"/>
    </source>
</evidence>
<dbReference type="GO" id="GO:0004674">
    <property type="term" value="F:protein serine/threonine kinase activity"/>
    <property type="evidence" value="ECO:0007669"/>
    <property type="project" value="UniProtKB-KW"/>
</dbReference>
<organism evidence="18 19">
    <name type="scientific">Funneliformis geosporum</name>
    <dbReference type="NCBI Taxonomy" id="1117311"/>
    <lineage>
        <taxon>Eukaryota</taxon>
        <taxon>Fungi</taxon>
        <taxon>Fungi incertae sedis</taxon>
        <taxon>Mucoromycota</taxon>
        <taxon>Glomeromycotina</taxon>
        <taxon>Glomeromycetes</taxon>
        <taxon>Glomerales</taxon>
        <taxon>Glomeraceae</taxon>
        <taxon>Funneliformis</taxon>
    </lineage>
</organism>
<evidence type="ECO:0000256" key="15">
    <source>
        <dbReference type="ARBA" id="ARBA00048679"/>
    </source>
</evidence>
<evidence type="ECO:0000256" key="13">
    <source>
        <dbReference type="ARBA" id="ARBA00022842"/>
    </source>
</evidence>
<dbReference type="InterPro" id="IPR050629">
    <property type="entry name" value="STE20/SPS1-PAK"/>
</dbReference>
<dbReference type="PROSITE" id="PS00107">
    <property type="entry name" value="PROTEIN_KINASE_ATP"/>
    <property type="match status" value="1"/>
</dbReference>
<dbReference type="Pfam" id="PF00069">
    <property type="entry name" value="Pkinase"/>
    <property type="match status" value="1"/>
</dbReference>
<evidence type="ECO:0000256" key="8">
    <source>
        <dbReference type="ARBA" id="ARBA00022679"/>
    </source>
</evidence>
<evidence type="ECO:0000256" key="7">
    <source>
        <dbReference type="ARBA" id="ARBA00022553"/>
    </source>
</evidence>
<proteinExistence type="inferred from homology"/>